<sequence length="135" mass="14492">MSTTRTDETRGARRWLVPGLCVVFAAGYAAVFLAHHRPLLAATGAGVMLAYGLVLVVFSRRSEAVALLREDAPDERRSMITTKAAANTLYVLITLAVVMVFVRLAQGTDPGTWGVLCGVGGAAFVISIVYESRRH</sequence>
<dbReference type="EMBL" id="VFOZ01000003">
    <property type="protein sequence ID" value="TQL87941.1"/>
    <property type="molecule type" value="Genomic_DNA"/>
</dbReference>
<dbReference type="OrthoDB" id="4263056at2"/>
<keyword evidence="1" id="KW-1133">Transmembrane helix</keyword>
<dbReference type="Proteomes" id="UP000316096">
    <property type="component" value="Unassembled WGS sequence"/>
</dbReference>
<dbReference type="Pfam" id="PF09946">
    <property type="entry name" value="DUF2178"/>
    <property type="match status" value="1"/>
</dbReference>
<comment type="caution">
    <text evidence="2">The sequence shown here is derived from an EMBL/GenBank/DDBJ whole genome shotgun (WGS) entry which is preliminary data.</text>
</comment>
<accession>A0A543BSZ3</accession>
<reference evidence="2 3" key="1">
    <citation type="submission" date="2019-06" db="EMBL/GenBank/DDBJ databases">
        <title>Sequencing the genomes of 1000 actinobacteria strains.</title>
        <authorList>
            <person name="Klenk H.-P."/>
        </authorList>
    </citation>
    <scope>NUCLEOTIDE SEQUENCE [LARGE SCALE GENOMIC DNA]</scope>
    <source>
        <strain evidence="2 3">DSM 102200</strain>
    </source>
</reference>
<evidence type="ECO:0000256" key="1">
    <source>
        <dbReference type="SAM" id="Phobius"/>
    </source>
</evidence>
<dbReference type="AlphaFoldDB" id="A0A543BSZ3"/>
<evidence type="ECO:0000313" key="3">
    <source>
        <dbReference type="Proteomes" id="UP000316096"/>
    </source>
</evidence>
<feature type="transmembrane region" description="Helical" evidence="1">
    <location>
        <begin position="39"/>
        <end position="59"/>
    </location>
</feature>
<protein>
    <submittedName>
        <fullName evidence="2">Putative membrane protein DUF2178</fullName>
    </submittedName>
</protein>
<gene>
    <name evidence="2" type="ORF">FB559_8553</name>
</gene>
<evidence type="ECO:0000313" key="2">
    <source>
        <dbReference type="EMBL" id="TQL87941.1"/>
    </source>
</evidence>
<keyword evidence="3" id="KW-1185">Reference proteome</keyword>
<proteinExistence type="predicted"/>
<dbReference type="InterPro" id="IPR019235">
    <property type="entry name" value="DUF2178_TM"/>
</dbReference>
<keyword evidence="1" id="KW-0472">Membrane</keyword>
<dbReference type="RefSeq" id="WP_141963598.1">
    <property type="nucleotide sequence ID" value="NZ_VFOZ01000003.1"/>
</dbReference>
<feature type="transmembrane region" description="Helical" evidence="1">
    <location>
        <begin position="15"/>
        <end position="33"/>
    </location>
</feature>
<name>A0A543BSZ3_9ACTN</name>
<feature type="transmembrane region" description="Helical" evidence="1">
    <location>
        <begin position="111"/>
        <end position="130"/>
    </location>
</feature>
<feature type="transmembrane region" description="Helical" evidence="1">
    <location>
        <begin position="84"/>
        <end position="105"/>
    </location>
</feature>
<organism evidence="2 3">
    <name type="scientific">Actinoallomurus bryophytorum</name>
    <dbReference type="NCBI Taxonomy" id="1490222"/>
    <lineage>
        <taxon>Bacteria</taxon>
        <taxon>Bacillati</taxon>
        <taxon>Actinomycetota</taxon>
        <taxon>Actinomycetes</taxon>
        <taxon>Streptosporangiales</taxon>
        <taxon>Thermomonosporaceae</taxon>
        <taxon>Actinoallomurus</taxon>
    </lineage>
</organism>
<keyword evidence="1" id="KW-0812">Transmembrane</keyword>